<evidence type="ECO:0000256" key="1">
    <source>
        <dbReference type="PROSITE-ProRule" id="PRU00285"/>
    </source>
</evidence>
<evidence type="ECO:0000313" key="5">
    <source>
        <dbReference type="Proteomes" id="UP000319004"/>
    </source>
</evidence>
<evidence type="ECO:0000256" key="2">
    <source>
        <dbReference type="RuleBase" id="RU003616"/>
    </source>
</evidence>
<comment type="similarity">
    <text evidence="1 2">Belongs to the small heat shock protein (HSP20) family.</text>
</comment>
<dbReference type="SUPFAM" id="SSF49764">
    <property type="entry name" value="HSP20-like chaperones"/>
    <property type="match status" value="1"/>
</dbReference>
<dbReference type="PROSITE" id="PS01031">
    <property type="entry name" value="SHSP"/>
    <property type="match status" value="1"/>
</dbReference>
<dbReference type="Pfam" id="PF00011">
    <property type="entry name" value="HSP20"/>
    <property type="match status" value="1"/>
</dbReference>
<evidence type="ECO:0000313" key="4">
    <source>
        <dbReference type="EMBL" id="QDV43733.1"/>
    </source>
</evidence>
<evidence type="ECO:0000259" key="3">
    <source>
        <dbReference type="PROSITE" id="PS01031"/>
    </source>
</evidence>
<keyword evidence="5" id="KW-1185">Reference proteome</keyword>
<accession>A0A518HSA9</accession>
<dbReference type="Proteomes" id="UP000319004">
    <property type="component" value="Chromosome"/>
</dbReference>
<dbReference type="CDD" id="cd06464">
    <property type="entry name" value="ACD_sHsps-like"/>
    <property type="match status" value="1"/>
</dbReference>
<dbReference type="AlphaFoldDB" id="A0A518HSA9"/>
<dbReference type="InterPro" id="IPR031107">
    <property type="entry name" value="Small_HSP"/>
</dbReference>
<feature type="domain" description="SHSP" evidence="3">
    <location>
        <begin position="38"/>
        <end position="149"/>
    </location>
</feature>
<dbReference type="EMBL" id="CP037423">
    <property type="protein sequence ID" value="QDV43733.1"/>
    <property type="molecule type" value="Genomic_DNA"/>
</dbReference>
<dbReference type="InterPro" id="IPR008978">
    <property type="entry name" value="HSP20-like_chaperone"/>
</dbReference>
<dbReference type="RefSeq" id="WP_197456089.1">
    <property type="nucleotide sequence ID" value="NZ_CP037423.1"/>
</dbReference>
<dbReference type="InterPro" id="IPR002068">
    <property type="entry name" value="A-crystallin/Hsp20_dom"/>
</dbReference>
<dbReference type="PANTHER" id="PTHR11527">
    <property type="entry name" value="HEAT-SHOCK PROTEIN 20 FAMILY MEMBER"/>
    <property type="match status" value="1"/>
</dbReference>
<dbReference type="KEGG" id="snep:Enr13x_35910"/>
<organism evidence="4 5">
    <name type="scientific">Stieleria neptunia</name>
    <dbReference type="NCBI Taxonomy" id="2527979"/>
    <lineage>
        <taxon>Bacteria</taxon>
        <taxon>Pseudomonadati</taxon>
        <taxon>Planctomycetota</taxon>
        <taxon>Planctomycetia</taxon>
        <taxon>Pirellulales</taxon>
        <taxon>Pirellulaceae</taxon>
        <taxon>Stieleria</taxon>
    </lineage>
</organism>
<dbReference type="Gene3D" id="2.60.40.790">
    <property type="match status" value="1"/>
</dbReference>
<sequence length="149" mass="16961">MSGFNSTLSRSLGPSVLGVASREMDDLFDRLFTSGGNGRTKPWWPSMSVWEQGDHYHLEMDLPGLANEDIDVTFDEGRLKISANRPRVESEDRTYLHDERNWGEFSRLISIPDSVDPESIEANYENGVLHLLLKKRPEVMPKKITINAK</sequence>
<name>A0A518HSA9_9BACT</name>
<protein>
    <submittedName>
        <fullName evidence="4">Spore protein SP21</fullName>
    </submittedName>
</protein>
<gene>
    <name evidence="4" type="primary">hspA</name>
    <name evidence="4" type="ORF">Enr13x_35910</name>
</gene>
<proteinExistence type="inferred from homology"/>
<reference evidence="4 5" key="1">
    <citation type="submission" date="2019-03" db="EMBL/GenBank/DDBJ databases">
        <title>Deep-cultivation of Planctomycetes and their phenomic and genomic characterization uncovers novel biology.</title>
        <authorList>
            <person name="Wiegand S."/>
            <person name="Jogler M."/>
            <person name="Boedeker C."/>
            <person name="Pinto D."/>
            <person name="Vollmers J."/>
            <person name="Rivas-Marin E."/>
            <person name="Kohn T."/>
            <person name="Peeters S.H."/>
            <person name="Heuer A."/>
            <person name="Rast P."/>
            <person name="Oberbeckmann S."/>
            <person name="Bunk B."/>
            <person name="Jeske O."/>
            <person name="Meyerdierks A."/>
            <person name="Storesund J.E."/>
            <person name="Kallscheuer N."/>
            <person name="Luecker S."/>
            <person name="Lage O.M."/>
            <person name="Pohl T."/>
            <person name="Merkel B.J."/>
            <person name="Hornburger P."/>
            <person name="Mueller R.-W."/>
            <person name="Bruemmer F."/>
            <person name="Labrenz M."/>
            <person name="Spormann A.M."/>
            <person name="Op den Camp H."/>
            <person name="Overmann J."/>
            <person name="Amann R."/>
            <person name="Jetten M.S.M."/>
            <person name="Mascher T."/>
            <person name="Medema M.H."/>
            <person name="Devos D.P."/>
            <person name="Kaster A.-K."/>
            <person name="Ovreas L."/>
            <person name="Rohde M."/>
            <person name="Galperin M.Y."/>
            <person name="Jogler C."/>
        </authorList>
    </citation>
    <scope>NUCLEOTIDE SEQUENCE [LARGE SCALE GENOMIC DNA]</scope>
    <source>
        <strain evidence="4 5">Enr13</strain>
    </source>
</reference>